<keyword evidence="14" id="KW-0221">Differentiation</keyword>
<comment type="subcellular location">
    <subcellularLocation>
        <location evidence="2">Cell junction</location>
        <location evidence="2">Focal adhesion</location>
    </subcellularLocation>
    <subcellularLocation>
        <location evidence="27">Cell projection</location>
        <location evidence="27">Lamellipodium membrane</location>
        <topology evidence="27">Single-pass type I membrane protein</topology>
    </subcellularLocation>
    <subcellularLocation>
        <location evidence="1">Cell projection</location>
        <location evidence="1">Ruffle membrane</location>
        <topology evidence="1">Single-pass type I membrane protein</topology>
    </subcellularLocation>
</comment>
<reference evidence="38 39" key="1">
    <citation type="submission" date="2014-03" db="EMBL/GenBank/DDBJ databases">
        <authorList>
            <person name="Warren W."/>
            <person name="Wilson R.K."/>
        </authorList>
    </citation>
    <scope>NUCLEOTIDE SEQUENCE</scope>
</reference>
<keyword evidence="39" id="KW-1185">Reference proteome</keyword>
<dbReference type="Pfam" id="PF00041">
    <property type="entry name" value="fn3"/>
    <property type="match status" value="2"/>
</dbReference>
<dbReference type="GO" id="GO:1904238">
    <property type="term" value="P:pericyte cell differentiation"/>
    <property type="evidence" value="ECO:0007669"/>
    <property type="project" value="Ensembl"/>
</dbReference>
<dbReference type="PANTHER" id="PTHR46877">
    <property type="entry name" value="EPH RECEPTOR A5"/>
    <property type="match status" value="1"/>
</dbReference>
<evidence type="ECO:0000256" key="10">
    <source>
        <dbReference type="ARBA" id="ARBA00022729"/>
    </source>
</evidence>
<dbReference type="InterPro" id="IPR016257">
    <property type="entry name" value="Tyr_kinase_ephrin_rcpt"/>
</dbReference>
<keyword evidence="19 33" id="KW-1133">Transmembrane helix</keyword>
<dbReference type="GO" id="GO:0001501">
    <property type="term" value="P:skeletal system development"/>
    <property type="evidence" value="ECO:0007669"/>
    <property type="project" value="Ensembl"/>
</dbReference>
<keyword evidence="23" id="KW-0675">Receptor</keyword>
<dbReference type="CDD" id="cd00063">
    <property type="entry name" value="FN3"/>
    <property type="match status" value="2"/>
</dbReference>
<dbReference type="SMART" id="SM00454">
    <property type="entry name" value="SAM"/>
    <property type="match status" value="1"/>
</dbReference>
<dbReference type="CDD" id="cd09543">
    <property type="entry name" value="SAM_EPH-A2"/>
    <property type="match status" value="1"/>
</dbReference>
<keyword evidence="16" id="KW-0832">Ubl conjugation</keyword>
<evidence type="ECO:0000256" key="5">
    <source>
        <dbReference type="ARBA" id="ARBA00022553"/>
    </source>
</evidence>
<keyword evidence="21" id="KW-0829">Tyrosine-protein kinase</keyword>
<keyword evidence="24" id="KW-0325">Glycoprotein</keyword>
<dbReference type="InterPro" id="IPR034263">
    <property type="entry name" value="EphA2_rcpt_lig-bd"/>
</dbReference>
<feature type="disulfide bond" evidence="31">
    <location>
        <begin position="162"/>
        <end position="172"/>
    </location>
</feature>
<dbReference type="GO" id="GO:0008630">
    <property type="term" value="P:intrinsic apoptotic signaling pathway in response to DNA damage"/>
    <property type="evidence" value="ECO:0007669"/>
    <property type="project" value="Ensembl"/>
</dbReference>
<dbReference type="FunFam" id="2.60.120.260:FF:000023">
    <property type="entry name" value="Ephrin type-A receptor 2"/>
    <property type="match status" value="1"/>
</dbReference>
<dbReference type="InterPro" id="IPR013761">
    <property type="entry name" value="SAM/pointed_sf"/>
</dbReference>
<dbReference type="PROSITE" id="PS00791">
    <property type="entry name" value="RECEPTOR_TYR_KIN_V_2"/>
    <property type="match status" value="1"/>
</dbReference>
<dbReference type="PROSITE" id="PS50853">
    <property type="entry name" value="FN3"/>
    <property type="match status" value="2"/>
</dbReference>
<evidence type="ECO:0000256" key="2">
    <source>
        <dbReference type="ARBA" id="ARBA00004246"/>
    </source>
</evidence>
<evidence type="ECO:0000313" key="38">
    <source>
        <dbReference type="Ensembl" id="ENSCSAP00000017158.1"/>
    </source>
</evidence>
<dbReference type="GO" id="GO:0046849">
    <property type="term" value="P:bone remodeling"/>
    <property type="evidence" value="ECO:0007669"/>
    <property type="project" value="Ensembl"/>
</dbReference>
<feature type="active site" description="Proton acceptor" evidence="29">
    <location>
        <position position="796"/>
    </location>
</feature>
<dbReference type="Gene3D" id="3.30.200.20">
    <property type="entry name" value="Phosphorylase Kinase, domain 1"/>
    <property type="match status" value="1"/>
</dbReference>
<evidence type="ECO:0000256" key="4">
    <source>
        <dbReference type="ARBA" id="ARBA00022475"/>
    </source>
</evidence>
<evidence type="ECO:0000256" key="20">
    <source>
        <dbReference type="ARBA" id="ARBA00023136"/>
    </source>
</evidence>
<dbReference type="SUPFAM" id="SSF56112">
    <property type="entry name" value="Protein kinase-like (PK-like)"/>
    <property type="match status" value="1"/>
</dbReference>
<reference evidence="38" key="3">
    <citation type="submission" date="2025-09" db="UniProtKB">
        <authorList>
            <consortium name="Ensembl"/>
        </authorList>
    </citation>
    <scope>IDENTIFICATION</scope>
</reference>
<evidence type="ECO:0000256" key="15">
    <source>
        <dbReference type="ARBA" id="ARBA00022840"/>
    </source>
</evidence>
<dbReference type="GO" id="GO:0021915">
    <property type="term" value="P:neural tube development"/>
    <property type="evidence" value="ECO:0007669"/>
    <property type="project" value="Ensembl"/>
</dbReference>
<dbReference type="OMA" id="CLECPVH"/>
<feature type="domain" description="SAM" evidence="35">
    <location>
        <begin position="961"/>
        <end position="1025"/>
    </location>
</feature>
<dbReference type="InterPro" id="IPR036116">
    <property type="entry name" value="FN3_sf"/>
</dbReference>
<keyword evidence="11" id="KW-0677">Repeat</keyword>
<evidence type="ECO:0000256" key="9">
    <source>
        <dbReference type="ARBA" id="ARBA00022703"/>
    </source>
</evidence>
<dbReference type="FunFam" id="2.60.40.10:FF:000724">
    <property type="entry name" value="ephrin type-A receptor 2"/>
    <property type="match status" value="1"/>
</dbReference>
<dbReference type="SMART" id="SM00615">
    <property type="entry name" value="EPH_lbd"/>
    <property type="match status" value="1"/>
</dbReference>
<evidence type="ECO:0000256" key="24">
    <source>
        <dbReference type="ARBA" id="ARBA00023180"/>
    </source>
</evidence>
<dbReference type="PRINTS" id="PR00109">
    <property type="entry name" value="TYRKINASE"/>
</dbReference>
<dbReference type="PIRSF" id="PIRSF000666">
    <property type="entry name" value="TyrPK_ephrin_receptor"/>
    <property type="match status" value="1"/>
</dbReference>
<dbReference type="GO" id="GO:0030425">
    <property type="term" value="C:dendrite"/>
    <property type="evidence" value="ECO:0007669"/>
    <property type="project" value="TreeGrafter"/>
</dbReference>
<dbReference type="GO" id="GO:0005005">
    <property type="term" value="F:transmembrane-ephrin receptor activity"/>
    <property type="evidence" value="ECO:0007669"/>
    <property type="project" value="TreeGrafter"/>
</dbReference>
<dbReference type="CDD" id="cd10480">
    <property type="entry name" value="EphR_LBD_A2"/>
    <property type="match status" value="1"/>
</dbReference>
<dbReference type="GO" id="GO:0021953">
    <property type="term" value="P:central nervous system neuron differentiation"/>
    <property type="evidence" value="ECO:0007669"/>
    <property type="project" value="Ensembl"/>
</dbReference>
<evidence type="ECO:0000259" key="34">
    <source>
        <dbReference type="PROSITE" id="PS50011"/>
    </source>
</evidence>
<keyword evidence="10" id="KW-0732">Signal</keyword>
<dbReference type="Gene3D" id="2.60.40.10">
    <property type="entry name" value="Immunoglobulins"/>
    <property type="match status" value="2"/>
</dbReference>
<organism evidence="38 39">
    <name type="scientific">Chlorocebus sabaeus</name>
    <name type="common">Green monkey</name>
    <name type="synonym">Simia sabaea</name>
    <dbReference type="NCBI Taxonomy" id="60711"/>
    <lineage>
        <taxon>Eukaryota</taxon>
        <taxon>Metazoa</taxon>
        <taxon>Chordata</taxon>
        <taxon>Craniata</taxon>
        <taxon>Vertebrata</taxon>
        <taxon>Euteleostomi</taxon>
        <taxon>Mammalia</taxon>
        <taxon>Eutheria</taxon>
        <taxon>Euarchontoglires</taxon>
        <taxon>Primates</taxon>
        <taxon>Haplorrhini</taxon>
        <taxon>Catarrhini</taxon>
        <taxon>Cercopithecidae</taxon>
        <taxon>Cercopithecinae</taxon>
        <taxon>Chlorocebus</taxon>
    </lineage>
</organism>
<dbReference type="SUPFAM" id="SSF57184">
    <property type="entry name" value="Growth factor receptor domain"/>
    <property type="match status" value="1"/>
</dbReference>
<dbReference type="jPOST" id="A0A0D9S8G9"/>
<dbReference type="FunFam" id="1.10.150.50:FF:000029">
    <property type="entry name" value="Ephrin type-A receptor 1"/>
    <property type="match status" value="1"/>
</dbReference>
<dbReference type="GO" id="GO:0060326">
    <property type="term" value="P:cell chemotaxis"/>
    <property type="evidence" value="ECO:0007669"/>
    <property type="project" value="Ensembl"/>
</dbReference>
<dbReference type="Ensembl" id="ENSCSAT00000017685.1">
    <property type="protein sequence ID" value="ENSCSAP00000017158.1"/>
    <property type="gene ID" value="ENSCSAG00000000848.1"/>
</dbReference>
<dbReference type="Gene3D" id="2.10.50.10">
    <property type="entry name" value="Tumor Necrosis Factor Receptor, subunit A, domain 2"/>
    <property type="match status" value="1"/>
</dbReference>
<dbReference type="eggNOG" id="KOG0196">
    <property type="taxonomic scope" value="Eukaryota"/>
</dbReference>
<dbReference type="GO" id="GO:0070848">
    <property type="term" value="P:response to growth factor"/>
    <property type="evidence" value="ECO:0007669"/>
    <property type="project" value="Ensembl"/>
</dbReference>
<dbReference type="FunFam" id="2.10.50.10:FF:000001">
    <property type="entry name" value="Ephrin type-A receptor 5"/>
    <property type="match status" value="1"/>
</dbReference>
<evidence type="ECO:0000256" key="30">
    <source>
        <dbReference type="PIRSR" id="PIRSR000666-2"/>
    </source>
</evidence>
<dbReference type="InterPro" id="IPR001090">
    <property type="entry name" value="Ephrin_rcpt_lig-bd_dom"/>
</dbReference>
<evidence type="ECO:0000259" key="37">
    <source>
        <dbReference type="PROSITE" id="PS51550"/>
    </source>
</evidence>
<dbReference type="Gene3D" id="1.10.510.10">
    <property type="entry name" value="Transferase(Phosphotransferase) domain 1"/>
    <property type="match status" value="1"/>
</dbReference>
<feature type="disulfide bond" evidence="31">
    <location>
        <begin position="127"/>
        <end position="245"/>
    </location>
</feature>
<dbReference type="InterPro" id="IPR027936">
    <property type="entry name" value="Eph_TM"/>
</dbReference>
<dbReference type="GO" id="GO:0031258">
    <property type="term" value="C:lamellipodium membrane"/>
    <property type="evidence" value="ECO:0007669"/>
    <property type="project" value="UniProtKB-SubCell"/>
</dbReference>
<dbReference type="BioGRID-ORCS" id="103225530">
    <property type="hits" value="0 hits in 9 CRISPR screens"/>
</dbReference>
<dbReference type="GO" id="GO:0030335">
    <property type="term" value="P:positive regulation of cell migration"/>
    <property type="evidence" value="ECO:0007669"/>
    <property type="project" value="Ensembl"/>
</dbReference>
<gene>
    <name evidence="38" type="primary">EPHA2</name>
</gene>
<evidence type="ECO:0000256" key="18">
    <source>
        <dbReference type="ARBA" id="ARBA00022949"/>
    </source>
</evidence>
<dbReference type="GO" id="GO:0050830">
    <property type="term" value="P:defense response to Gram-positive bacterium"/>
    <property type="evidence" value="ECO:0007669"/>
    <property type="project" value="Ensembl"/>
</dbReference>
<dbReference type="SMART" id="SM01411">
    <property type="entry name" value="Ephrin_rec_like"/>
    <property type="match status" value="1"/>
</dbReference>
<dbReference type="GeneID" id="103225530"/>
<dbReference type="InterPro" id="IPR001426">
    <property type="entry name" value="Tyr_kinase_rcpt_V_CS"/>
</dbReference>
<dbReference type="Gene3D" id="2.60.120.260">
    <property type="entry name" value="Galactose-binding domain-like"/>
    <property type="match status" value="1"/>
</dbReference>
<dbReference type="Pfam" id="PF14575">
    <property type="entry name" value="EphA2_TM"/>
    <property type="match status" value="1"/>
</dbReference>
<dbReference type="Pfam" id="PF07714">
    <property type="entry name" value="PK_Tyr_Ser-Thr"/>
    <property type="match status" value="1"/>
</dbReference>
<dbReference type="GO" id="GO:0046058">
    <property type="term" value="P:cAMP metabolic process"/>
    <property type="evidence" value="ECO:0007669"/>
    <property type="project" value="Ensembl"/>
</dbReference>
<dbReference type="GO" id="GO:0043535">
    <property type="term" value="P:regulation of blood vessel endothelial cell migration"/>
    <property type="evidence" value="ECO:0007669"/>
    <property type="project" value="Ensembl"/>
</dbReference>
<evidence type="ECO:0000256" key="29">
    <source>
        <dbReference type="PIRSR" id="PIRSR000666-1"/>
    </source>
</evidence>
<dbReference type="InterPro" id="IPR050449">
    <property type="entry name" value="Ephrin_rcpt_TKs"/>
</dbReference>
<keyword evidence="25" id="KW-0966">Cell projection</keyword>
<dbReference type="GO" id="GO:0060035">
    <property type="term" value="P:notochord cell development"/>
    <property type="evidence" value="ECO:0007669"/>
    <property type="project" value="Ensembl"/>
</dbReference>
<evidence type="ECO:0000256" key="27">
    <source>
        <dbReference type="ARBA" id="ARBA00060389"/>
    </source>
</evidence>
<evidence type="ECO:0000256" key="7">
    <source>
        <dbReference type="ARBA" id="ARBA00022679"/>
    </source>
</evidence>
<dbReference type="InterPro" id="IPR008979">
    <property type="entry name" value="Galactose-bd-like_sf"/>
</dbReference>
<feature type="domain" description="Fibronectin type-III" evidence="36">
    <location>
        <begin position="385"/>
        <end position="489"/>
    </location>
</feature>
<evidence type="ECO:0000256" key="12">
    <source>
        <dbReference type="ARBA" id="ARBA00022741"/>
    </source>
</evidence>
<keyword evidence="9" id="KW-0053">Apoptosis</keyword>
<dbReference type="GO" id="GO:1903348">
    <property type="term" value="P:positive regulation of bicellular tight junction assembly"/>
    <property type="evidence" value="ECO:0007669"/>
    <property type="project" value="Ensembl"/>
</dbReference>
<evidence type="ECO:0000256" key="33">
    <source>
        <dbReference type="SAM" id="Phobius"/>
    </source>
</evidence>
<feature type="domain" description="Protein kinase" evidence="34">
    <location>
        <begin position="670"/>
        <end position="932"/>
    </location>
</feature>
<dbReference type="PROSITE" id="PS00107">
    <property type="entry name" value="PROTEIN_KINASE_ATP"/>
    <property type="match status" value="1"/>
</dbReference>
<dbReference type="Pfam" id="PF00536">
    <property type="entry name" value="SAM_1"/>
    <property type="match status" value="1"/>
</dbReference>
<dbReference type="AlphaFoldDB" id="A0A0D9S8G9"/>
<dbReference type="InterPro" id="IPR017441">
    <property type="entry name" value="Protein_kinase_ATP_BS"/>
</dbReference>
<evidence type="ECO:0000256" key="28">
    <source>
        <dbReference type="ARBA" id="ARBA00072204"/>
    </source>
</evidence>
<evidence type="ECO:0000256" key="13">
    <source>
        <dbReference type="ARBA" id="ARBA00022777"/>
    </source>
</evidence>
<name>A0A0D9S8G9_CHLSB</name>
<dbReference type="GO" id="GO:0010591">
    <property type="term" value="P:regulation of lamellipodium assembly"/>
    <property type="evidence" value="ECO:0007669"/>
    <property type="project" value="Ensembl"/>
</dbReference>
<feature type="domain" description="Fibronectin type-III" evidence="36">
    <location>
        <begin position="495"/>
        <end position="586"/>
    </location>
</feature>
<evidence type="ECO:0000259" key="36">
    <source>
        <dbReference type="PROSITE" id="PS50853"/>
    </source>
</evidence>
<dbReference type="FunFam" id="2.60.40.10:FF:000059">
    <property type="entry name" value="Ephrin type-A receptor 6"/>
    <property type="match status" value="1"/>
</dbReference>
<dbReference type="CTD" id="1969"/>
<evidence type="ECO:0000256" key="3">
    <source>
        <dbReference type="ARBA" id="ARBA00011902"/>
    </source>
</evidence>
<evidence type="ECO:0000256" key="16">
    <source>
        <dbReference type="ARBA" id="ARBA00022843"/>
    </source>
</evidence>
<dbReference type="SUPFAM" id="SSF49265">
    <property type="entry name" value="Fibronectin type III"/>
    <property type="match status" value="1"/>
</dbReference>
<dbReference type="PROSITE" id="PS50105">
    <property type="entry name" value="SAM_DOMAIN"/>
    <property type="match status" value="1"/>
</dbReference>
<dbReference type="GO" id="GO:0072659">
    <property type="term" value="P:protein localization to plasma membrane"/>
    <property type="evidence" value="ECO:0007669"/>
    <property type="project" value="Ensembl"/>
</dbReference>
<dbReference type="GO" id="GO:0005524">
    <property type="term" value="F:ATP binding"/>
    <property type="evidence" value="ECO:0007669"/>
    <property type="project" value="UniProtKB-UniRule"/>
</dbReference>
<evidence type="ECO:0000256" key="23">
    <source>
        <dbReference type="ARBA" id="ARBA00023170"/>
    </source>
</evidence>
<evidence type="ECO:0000256" key="21">
    <source>
        <dbReference type="ARBA" id="ARBA00023137"/>
    </source>
</evidence>
<dbReference type="InterPro" id="IPR001660">
    <property type="entry name" value="SAM"/>
</dbReference>
<dbReference type="GeneTree" id="ENSGT00940000160786"/>
<dbReference type="GO" id="GO:0032682">
    <property type="term" value="P:negative regulation of chemokine production"/>
    <property type="evidence" value="ECO:0007669"/>
    <property type="project" value="Ensembl"/>
</dbReference>
<evidence type="ECO:0000256" key="14">
    <source>
        <dbReference type="ARBA" id="ARBA00022782"/>
    </source>
</evidence>
<keyword evidence="8 33" id="KW-0812">Transmembrane</keyword>
<dbReference type="FunFam" id="1.20.5.510:FF:000004">
    <property type="entry name" value="Ephrin type-A receptor 2"/>
    <property type="match status" value="1"/>
</dbReference>
<dbReference type="GO" id="GO:0005925">
    <property type="term" value="C:focal adhesion"/>
    <property type="evidence" value="ECO:0007669"/>
    <property type="project" value="UniProtKB-SubCell"/>
</dbReference>
<evidence type="ECO:0000256" key="17">
    <source>
        <dbReference type="ARBA" id="ARBA00022889"/>
    </source>
</evidence>
<dbReference type="GO" id="GO:0001570">
    <property type="term" value="P:vasculogenesis"/>
    <property type="evidence" value="ECO:0007669"/>
    <property type="project" value="Ensembl"/>
</dbReference>
<evidence type="ECO:0000256" key="11">
    <source>
        <dbReference type="ARBA" id="ARBA00022737"/>
    </source>
</evidence>
<dbReference type="Pfam" id="PF01404">
    <property type="entry name" value="Ephrin_lbd"/>
    <property type="match status" value="1"/>
</dbReference>
<protein>
    <recommendedName>
        <fullName evidence="28">Ephrin type-A receptor 2</fullName>
        <ecNumber evidence="3">2.7.10.1</ecNumber>
    </recommendedName>
</protein>
<dbReference type="GO" id="GO:0016525">
    <property type="term" value="P:negative regulation of angiogenesis"/>
    <property type="evidence" value="ECO:0007669"/>
    <property type="project" value="Ensembl"/>
</dbReference>
<keyword evidence="4" id="KW-1003">Cell membrane</keyword>
<evidence type="ECO:0000256" key="8">
    <source>
        <dbReference type="ARBA" id="ARBA00022692"/>
    </source>
</evidence>
<dbReference type="GO" id="GO:0030316">
    <property type="term" value="P:osteoclast differentiation"/>
    <property type="evidence" value="ECO:0007669"/>
    <property type="project" value="Ensembl"/>
</dbReference>
<dbReference type="GO" id="GO:0070160">
    <property type="term" value="C:tight junction"/>
    <property type="evidence" value="ECO:0007669"/>
    <property type="project" value="Ensembl"/>
</dbReference>
<dbReference type="PROSITE" id="PS50011">
    <property type="entry name" value="PROTEIN_KINASE_DOM"/>
    <property type="match status" value="1"/>
</dbReference>
<dbReference type="SUPFAM" id="SSF49785">
    <property type="entry name" value="Galactose-binding domain-like"/>
    <property type="match status" value="1"/>
</dbReference>
<dbReference type="Gene3D" id="1.20.5.510">
    <property type="entry name" value="Single helix bin"/>
    <property type="match status" value="1"/>
</dbReference>
<evidence type="ECO:0000256" key="6">
    <source>
        <dbReference type="ARBA" id="ARBA00022657"/>
    </source>
</evidence>
<keyword evidence="7" id="KW-0808">Transferase</keyword>
<dbReference type="GO" id="GO:0070372">
    <property type="term" value="P:regulation of ERK1 and ERK2 cascade"/>
    <property type="evidence" value="ECO:0007669"/>
    <property type="project" value="Ensembl"/>
</dbReference>
<keyword evidence="6" id="KW-0037">Angiogenesis</keyword>
<evidence type="ECO:0000256" key="31">
    <source>
        <dbReference type="PIRSR" id="PIRSR000666-3"/>
    </source>
</evidence>
<dbReference type="PROSITE" id="PS51550">
    <property type="entry name" value="EPH_LBD"/>
    <property type="match status" value="1"/>
</dbReference>
<dbReference type="GO" id="GO:0009986">
    <property type="term" value="C:cell surface"/>
    <property type="evidence" value="ECO:0007669"/>
    <property type="project" value="Ensembl"/>
</dbReference>
<dbReference type="FunFam" id="2.60.40.1770:FF:000002">
    <property type="entry name" value="ephrin type-A receptor 2"/>
    <property type="match status" value="1"/>
</dbReference>
<dbReference type="Pfam" id="PF25599">
    <property type="entry name" value="Ephrin_CRD"/>
    <property type="match status" value="1"/>
</dbReference>
<feature type="binding site" evidence="30 32">
    <location>
        <position position="703"/>
    </location>
    <ligand>
        <name>ATP</name>
        <dbReference type="ChEBI" id="CHEBI:30616"/>
    </ligand>
</feature>
<feature type="transmembrane region" description="Helical" evidence="33">
    <location>
        <begin position="592"/>
        <end position="615"/>
    </location>
</feature>
<sequence length="1033" mass="114952">MNEQESVLTQLPLRTLGRRGRSCARVGWRERTHRPACRRAGVRAPGSGNRIESKERGMELWAARACLALLWGCALAPATAAQGKEVVLLDFAAAGGELGWLTHPYGKGWDLMQNIMNDMPIYMYSVCNVMSGDQDNWLRTNWVYRGEAERIFIELKFTVRDCNSFPGGASSCKETFNLYYAESDLDYGTNFQKRLFTKIDTIAPDEITVSSDFEARHVKLNVEERSVGPLTRKGFYLAFQDIGACVALLSVRVYYKKCPELLQSLARFPETIAGSDAPSLATVAGTCVDHAVVPPGGEEPRMHCAVDGEWLVPIGQCLCQAGYEKVEDACQACSPGFFKFEVSESPCLECPEHTLPSPEGATSCECEEGFFRAPQDPMSMPCTRPPSAPHYLTAVGMGAKVELRWTPPQDSGGREDIVYSVTCEQCWPESGECGPCEASVRYSEPPHRLTRTSVTVSDLEPHMNYTFTVEARNGVSGLVTSRSFRTASVSINQTEPPKVRLEGRSTTSLSVSWSIPPPQQSRVWKYEVTYRKKGDSNSYNVRRTEGFSVTLDDLAPDTTYLVQVQALTQEGQGAGSKVHEFQTLSPEGSGSLAVIGGVAVCVVLLLVLAGAGFFIHRRRKNLRARQSPEDVYFSKSEQLKPLKTYVDPHTYEDPNQAVLKFTTEIHPSCVTRQKVIGAGEFGEVYKGTLKTSSGKKEVPVAIKTLKAGYTEKQRVDFLGEAGIMGQFSHHNIIRLEGVVSKYKPMMIITEFMENGALDKFLREKDGEFSVLQLVGMLRGIAAGMKYLANMNYVHRDLAARNILVNSNLVCKVSDFGLSRVLEEDPEATYTTSGGKIPIRWTAPEAISYRKFTSASDVWSFGIVMWEVMTYGERPYWELSNHEVMKAINDGFRLPTPMDCPSAIYQLMMQCWQQERARRPKFADIVSILDKLIRAPDSLKTLADFDPRVSIRLPSTSGSEGVPFRTVSEWLESIKMQQYTEHFMAAGYTAIEKVVQMTNDDIKRIGVRLPGHQKRIAYSLLGLKDQVNTVGIPI</sequence>
<dbReference type="FunFam" id="3.30.200.20:FF:000001">
    <property type="entry name" value="Ephrin type-A receptor 5"/>
    <property type="match status" value="1"/>
</dbReference>
<dbReference type="InterPro" id="IPR001245">
    <property type="entry name" value="Ser-Thr/Tyr_kinase_cat_dom"/>
</dbReference>
<evidence type="ECO:0000256" key="19">
    <source>
        <dbReference type="ARBA" id="ARBA00022989"/>
    </source>
</evidence>
<dbReference type="GO" id="GO:1901491">
    <property type="term" value="P:negative regulation of lymphangiogenesis"/>
    <property type="evidence" value="ECO:0007669"/>
    <property type="project" value="Ensembl"/>
</dbReference>
<evidence type="ECO:0000313" key="39">
    <source>
        <dbReference type="Proteomes" id="UP000029965"/>
    </source>
</evidence>
<dbReference type="GO" id="GO:0002043">
    <property type="term" value="P:blood vessel endothelial cell proliferation involved in sprouting angiogenesis"/>
    <property type="evidence" value="ECO:0007669"/>
    <property type="project" value="Ensembl"/>
</dbReference>
<reference evidence="38" key="2">
    <citation type="submission" date="2025-08" db="UniProtKB">
        <authorList>
            <consortium name="Ensembl"/>
        </authorList>
    </citation>
    <scope>IDENTIFICATION</scope>
</reference>
<dbReference type="InterPro" id="IPR008266">
    <property type="entry name" value="Tyr_kinase_AS"/>
</dbReference>
<dbReference type="GO" id="GO:0030216">
    <property type="term" value="P:keratinocyte differentiation"/>
    <property type="evidence" value="ECO:0007669"/>
    <property type="project" value="Ensembl"/>
</dbReference>
<dbReference type="Bgee" id="ENSCSAG00000000848">
    <property type="expression patterns" value="Expressed in fibroblast and 3 other cell types or tissues"/>
</dbReference>
<keyword evidence="18" id="KW-0965">Cell junction</keyword>
<evidence type="ECO:0000256" key="22">
    <source>
        <dbReference type="ARBA" id="ARBA00023157"/>
    </source>
</evidence>
<evidence type="ECO:0000256" key="26">
    <source>
        <dbReference type="ARBA" id="ARBA00051243"/>
    </source>
</evidence>
<dbReference type="SUPFAM" id="SSF47769">
    <property type="entry name" value="SAM/Pointed domain"/>
    <property type="match status" value="1"/>
</dbReference>
<dbReference type="SMART" id="SM00219">
    <property type="entry name" value="TyrKc"/>
    <property type="match status" value="1"/>
</dbReference>
<keyword evidence="13" id="KW-0418">Kinase</keyword>
<dbReference type="Proteomes" id="UP000029965">
    <property type="component" value="Chromosome 20"/>
</dbReference>
<keyword evidence="17" id="KW-0130">Cell adhesion</keyword>
<dbReference type="Gene3D" id="1.10.150.50">
    <property type="entry name" value="Transcription Factor, Ets-1"/>
    <property type="match status" value="1"/>
</dbReference>
<dbReference type="InterPro" id="IPR003961">
    <property type="entry name" value="FN3_dom"/>
</dbReference>
<dbReference type="PROSITE" id="PS00109">
    <property type="entry name" value="PROTEIN_KINASE_TYR"/>
    <property type="match status" value="1"/>
</dbReference>
<dbReference type="InterPro" id="IPR000719">
    <property type="entry name" value="Prot_kinase_dom"/>
</dbReference>
<dbReference type="SMART" id="SM00060">
    <property type="entry name" value="FN3"/>
    <property type="match status" value="2"/>
</dbReference>
<feature type="binding site" evidence="30">
    <location>
        <begin position="676"/>
        <end position="684"/>
    </location>
    <ligand>
        <name>ATP</name>
        <dbReference type="ChEBI" id="CHEBI:30616"/>
    </ligand>
</feature>
<dbReference type="InterPro" id="IPR011009">
    <property type="entry name" value="Kinase-like_dom_sf"/>
</dbReference>
<keyword evidence="15 30" id="KW-0067">ATP-binding</keyword>
<dbReference type="GO" id="GO:0006954">
    <property type="term" value="P:inflammatory response"/>
    <property type="evidence" value="ECO:0007669"/>
    <property type="project" value="Ensembl"/>
</dbReference>
<dbReference type="STRING" id="60711.ENSCSAP00000017158"/>
<evidence type="ECO:0000256" key="25">
    <source>
        <dbReference type="ARBA" id="ARBA00023273"/>
    </source>
</evidence>
<dbReference type="GO" id="GO:0070309">
    <property type="term" value="P:lens fiber cell morphogenesis"/>
    <property type="evidence" value="ECO:0007669"/>
    <property type="project" value="Ensembl"/>
</dbReference>
<dbReference type="GO" id="GO:0007411">
    <property type="term" value="P:axon guidance"/>
    <property type="evidence" value="ECO:0007669"/>
    <property type="project" value="TreeGrafter"/>
</dbReference>
<comment type="catalytic activity">
    <reaction evidence="26">
        <text>L-tyrosyl-[protein] + ATP = O-phospho-L-tyrosyl-[protein] + ADP + H(+)</text>
        <dbReference type="Rhea" id="RHEA:10596"/>
        <dbReference type="Rhea" id="RHEA-COMP:10136"/>
        <dbReference type="Rhea" id="RHEA-COMP:20101"/>
        <dbReference type="ChEBI" id="CHEBI:15378"/>
        <dbReference type="ChEBI" id="CHEBI:30616"/>
        <dbReference type="ChEBI" id="CHEBI:46858"/>
        <dbReference type="ChEBI" id="CHEBI:61978"/>
        <dbReference type="ChEBI" id="CHEBI:456216"/>
        <dbReference type="EC" id="2.7.10.1"/>
    </reaction>
</comment>
<dbReference type="GO" id="GO:0060444">
    <property type="term" value="P:branching involved in mammary gland duct morphogenesis"/>
    <property type="evidence" value="ECO:0007669"/>
    <property type="project" value="Ensembl"/>
</dbReference>
<keyword evidence="22 31" id="KW-1015">Disulfide bond</keyword>
<accession>A0A0D9S8G9</accession>
<dbReference type="GO" id="GO:0036342">
    <property type="term" value="P:post-anal tail morphogenesis"/>
    <property type="evidence" value="ECO:0007669"/>
    <property type="project" value="Ensembl"/>
</dbReference>
<dbReference type="Gene3D" id="2.60.40.1770">
    <property type="entry name" value="ephrin a2 ectodomain"/>
    <property type="match status" value="1"/>
</dbReference>
<feature type="domain" description="Eph LBD" evidence="37">
    <location>
        <begin position="85"/>
        <end position="263"/>
    </location>
</feature>
<dbReference type="GO" id="GO:0032587">
    <property type="term" value="C:ruffle membrane"/>
    <property type="evidence" value="ECO:0007669"/>
    <property type="project" value="UniProtKB-SubCell"/>
</dbReference>
<dbReference type="GO" id="GO:0033598">
    <property type="term" value="P:mammary gland epithelial cell proliferation"/>
    <property type="evidence" value="ECO:0007669"/>
    <property type="project" value="Ensembl"/>
</dbReference>
<keyword evidence="5" id="KW-0597">Phosphoprotein</keyword>
<dbReference type="InterPro" id="IPR009030">
    <property type="entry name" value="Growth_fac_rcpt_cys_sf"/>
</dbReference>
<dbReference type="GO" id="GO:0019838">
    <property type="term" value="F:growth factor binding"/>
    <property type="evidence" value="ECO:0007669"/>
    <property type="project" value="Ensembl"/>
</dbReference>
<dbReference type="FunFam" id="1.10.510.10:FF:000019">
    <property type="entry name" value="Ephrin type-A receptor 5"/>
    <property type="match status" value="1"/>
</dbReference>
<dbReference type="GO" id="GO:1903078">
    <property type="term" value="P:positive regulation of protein localization to plasma membrane"/>
    <property type="evidence" value="ECO:0007669"/>
    <property type="project" value="Ensembl"/>
</dbReference>
<dbReference type="GO" id="GO:0001649">
    <property type="term" value="P:osteoblast differentiation"/>
    <property type="evidence" value="ECO:0007669"/>
    <property type="project" value="Ensembl"/>
</dbReference>
<dbReference type="InterPro" id="IPR013783">
    <property type="entry name" value="Ig-like_fold"/>
</dbReference>
<dbReference type="EC" id="2.7.10.1" evidence="3"/>
<dbReference type="KEGG" id="csab:103225530"/>
<dbReference type="PROSITE" id="PS00790">
    <property type="entry name" value="RECEPTOR_TYR_KIN_V_1"/>
    <property type="match status" value="1"/>
</dbReference>
<dbReference type="GO" id="GO:0014028">
    <property type="term" value="P:notochord formation"/>
    <property type="evidence" value="ECO:0007669"/>
    <property type="project" value="Ensembl"/>
</dbReference>
<evidence type="ECO:0000256" key="32">
    <source>
        <dbReference type="PROSITE-ProRule" id="PRU10141"/>
    </source>
</evidence>
<keyword evidence="20 33" id="KW-0472">Membrane</keyword>
<evidence type="ECO:0000259" key="35">
    <source>
        <dbReference type="PROSITE" id="PS50105"/>
    </source>
</evidence>
<dbReference type="GO" id="GO:0007155">
    <property type="term" value="P:cell adhesion"/>
    <property type="evidence" value="ECO:0007669"/>
    <property type="project" value="UniProtKB-KW"/>
</dbReference>
<dbReference type="GO" id="GO:0033628">
    <property type="term" value="P:regulation of cell adhesion mediated by integrin"/>
    <property type="evidence" value="ECO:0007669"/>
    <property type="project" value="Ensembl"/>
</dbReference>
<dbReference type="PANTHER" id="PTHR46877:SF20">
    <property type="entry name" value="RECEPTOR PROTEIN-TYROSINE KINASE"/>
    <property type="match status" value="1"/>
</dbReference>
<proteinExistence type="predicted"/>
<dbReference type="GO" id="GO:0048320">
    <property type="term" value="P:axial mesoderm formation"/>
    <property type="evidence" value="ECO:0007669"/>
    <property type="project" value="Ensembl"/>
</dbReference>
<dbReference type="EMBL" id="AQIB01141729">
    <property type="status" value="NOT_ANNOTATED_CDS"/>
    <property type="molecule type" value="Genomic_DNA"/>
</dbReference>
<evidence type="ECO:0000256" key="1">
    <source>
        <dbReference type="ARBA" id="ARBA00004199"/>
    </source>
</evidence>
<keyword evidence="12 30" id="KW-0547">Nucleotide-binding</keyword>
<dbReference type="InterPro" id="IPR020635">
    <property type="entry name" value="Tyr_kinase_cat_dom"/>
</dbReference>